<evidence type="ECO:0000313" key="1">
    <source>
        <dbReference type="EMBL" id="CAB4681747.1"/>
    </source>
</evidence>
<dbReference type="AlphaFoldDB" id="A0A6J6N6L2"/>
<organism evidence="1">
    <name type="scientific">freshwater metagenome</name>
    <dbReference type="NCBI Taxonomy" id="449393"/>
    <lineage>
        <taxon>unclassified sequences</taxon>
        <taxon>metagenomes</taxon>
        <taxon>ecological metagenomes</taxon>
    </lineage>
</organism>
<proteinExistence type="predicted"/>
<name>A0A6J6N6L2_9ZZZZ</name>
<sequence>MDLHQLEKIATTALVLYPPTNQEMKTSPVCTAFFFDIDGKHLESVNSQDVYLALMTLSYGIFPSSAVGIGMVSPGWMGPTGETAPGDHPERKAVELATVLTTSFESASAVRVIENGELLENQESGSGPLVDAMGAALFRCVISTIHSDLDE</sequence>
<dbReference type="EMBL" id="CAEZWV010000038">
    <property type="protein sequence ID" value="CAB4681747.1"/>
    <property type="molecule type" value="Genomic_DNA"/>
</dbReference>
<reference evidence="1" key="1">
    <citation type="submission" date="2020-05" db="EMBL/GenBank/DDBJ databases">
        <authorList>
            <person name="Chiriac C."/>
            <person name="Salcher M."/>
            <person name="Ghai R."/>
            <person name="Kavagutti S V."/>
        </authorList>
    </citation>
    <scope>NUCLEOTIDE SEQUENCE</scope>
</reference>
<accession>A0A6J6N6L2</accession>
<protein>
    <submittedName>
        <fullName evidence="1">Unannotated protein</fullName>
    </submittedName>
</protein>
<gene>
    <name evidence="1" type="ORF">UFOPK2295_01462</name>
</gene>